<keyword evidence="2" id="KW-1185">Reference proteome</keyword>
<reference evidence="1" key="1">
    <citation type="submission" date="2023-05" db="EMBL/GenBank/DDBJ databases">
        <authorList>
            <person name="Stuckert A."/>
        </authorList>
    </citation>
    <scope>NUCLEOTIDE SEQUENCE</scope>
</reference>
<name>A0ABN9F4C0_9NEOB</name>
<proteinExistence type="predicted"/>
<gene>
    <name evidence="1" type="ORF">SPARVUS_LOCUS11285762</name>
</gene>
<dbReference type="Proteomes" id="UP001162483">
    <property type="component" value="Unassembled WGS sequence"/>
</dbReference>
<feature type="non-terminal residue" evidence="1">
    <location>
        <position position="82"/>
    </location>
</feature>
<evidence type="ECO:0000313" key="2">
    <source>
        <dbReference type="Proteomes" id="UP001162483"/>
    </source>
</evidence>
<organism evidence="1 2">
    <name type="scientific">Staurois parvus</name>
    <dbReference type="NCBI Taxonomy" id="386267"/>
    <lineage>
        <taxon>Eukaryota</taxon>
        <taxon>Metazoa</taxon>
        <taxon>Chordata</taxon>
        <taxon>Craniata</taxon>
        <taxon>Vertebrata</taxon>
        <taxon>Euteleostomi</taxon>
        <taxon>Amphibia</taxon>
        <taxon>Batrachia</taxon>
        <taxon>Anura</taxon>
        <taxon>Neobatrachia</taxon>
        <taxon>Ranoidea</taxon>
        <taxon>Ranidae</taxon>
        <taxon>Staurois</taxon>
    </lineage>
</organism>
<comment type="caution">
    <text evidence="1">The sequence shown here is derived from an EMBL/GenBank/DDBJ whole genome shotgun (WGS) entry which is preliminary data.</text>
</comment>
<dbReference type="EMBL" id="CATNWA010016348">
    <property type="protein sequence ID" value="CAI9591909.1"/>
    <property type="molecule type" value="Genomic_DNA"/>
</dbReference>
<sequence>MRSRHTSVKPQVLTTGCPHLSCWCWGKGTGSEMVALRTLLDQVTVRSGTCQIQVPAPPPPQRSAVISCTVRSLWSSPVLCPQ</sequence>
<protein>
    <submittedName>
        <fullName evidence="1">Uncharacterized protein</fullName>
    </submittedName>
</protein>
<accession>A0ABN9F4C0</accession>
<evidence type="ECO:0000313" key="1">
    <source>
        <dbReference type="EMBL" id="CAI9591909.1"/>
    </source>
</evidence>